<dbReference type="EMBL" id="JACCJC010000032">
    <property type="protein sequence ID" value="KAF6234180.1"/>
    <property type="molecule type" value="Genomic_DNA"/>
</dbReference>
<evidence type="ECO:0000313" key="2">
    <source>
        <dbReference type="EMBL" id="KAF6234180.1"/>
    </source>
</evidence>
<proteinExistence type="predicted"/>
<evidence type="ECO:0000256" key="1">
    <source>
        <dbReference type="SAM" id="MobiDB-lite"/>
    </source>
</evidence>
<gene>
    <name evidence="2" type="ORF">HO173_007600</name>
</gene>
<feature type="region of interest" description="Disordered" evidence="1">
    <location>
        <begin position="65"/>
        <end position="95"/>
    </location>
</feature>
<dbReference type="GeneID" id="59289256"/>
<comment type="caution">
    <text evidence="2">The sequence shown here is derived from an EMBL/GenBank/DDBJ whole genome shotgun (WGS) entry which is preliminary data.</text>
</comment>
<feature type="compositionally biased region" description="Polar residues" evidence="1">
    <location>
        <begin position="70"/>
        <end position="83"/>
    </location>
</feature>
<dbReference type="AlphaFoldDB" id="A0A8H6L3J8"/>
<keyword evidence="3" id="KW-1185">Reference proteome</keyword>
<dbReference type="OrthoDB" id="1658288at2759"/>
<dbReference type="Proteomes" id="UP000578531">
    <property type="component" value="Unassembled WGS sequence"/>
</dbReference>
<sequence>MSQSCATQDGTKMCSKDTVKATGLNIWASGEHGRNRPKVDVIAVQGLGANPYYTWVWRPDSAGARPTGGSYFSLQSRQRNTQADALPNGVRATSD</sequence>
<accession>A0A8H6L3J8</accession>
<organism evidence="2 3">
    <name type="scientific">Letharia columbiana</name>
    <dbReference type="NCBI Taxonomy" id="112416"/>
    <lineage>
        <taxon>Eukaryota</taxon>
        <taxon>Fungi</taxon>
        <taxon>Dikarya</taxon>
        <taxon>Ascomycota</taxon>
        <taxon>Pezizomycotina</taxon>
        <taxon>Lecanoromycetes</taxon>
        <taxon>OSLEUM clade</taxon>
        <taxon>Lecanoromycetidae</taxon>
        <taxon>Lecanorales</taxon>
        <taxon>Lecanorineae</taxon>
        <taxon>Parmeliaceae</taxon>
        <taxon>Letharia</taxon>
    </lineage>
</organism>
<reference evidence="2 3" key="1">
    <citation type="journal article" date="2020" name="Genomics">
        <title>Complete, high-quality genomes from long-read metagenomic sequencing of two wolf lichen thalli reveals enigmatic genome architecture.</title>
        <authorList>
            <person name="McKenzie S.K."/>
            <person name="Walston R.F."/>
            <person name="Allen J.L."/>
        </authorList>
    </citation>
    <scope>NUCLEOTIDE SEQUENCE [LARGE SCALE GENOMIC DNA]</scope>
    <source>
        <strain evidence="2">WasteWater2</strain>
    </source>
</reference>
<dbReference type="RefSeq" id="XP_037163581.1">
    <property type="nucleotide sequence ID" value="XM_037309502.1"/>
</dbReference>
<evidence type="ECO:0000313" key="3">
    <source>
        <dbReference type="Proteomes" id="UP000578531"/>
    </source>
</evidence>
<name>A0A8H6L3J8_9LECA</name>
<protein>
    <submittedName>
        <fullName evidence="2">Uncharacterized protein</fullName>
    </submittedName>
</protein>